<gene>
    <name evidence="3" type="ORF">ES676_10390</name>
    <name evidence="4" type="ORF">ES676_10400</name>
</gene>
<dbReference type="Proteomes" id="UP000323324">
    <property type="component" value="Unassembled WGS sequence"/>
</dbReference>
<dbReference type="InterPro" id="IPR035940">
    <property type="entry name" value="CAP_sf"/>
</dbReference>
<protein>
    <submittedName>
        <fullName evidence="3">CAP domain-containing protein</fullName>
    </submittedName>
</protein>
<evidence type="ECO:0000259" key="2">
    <source>
        <dbReference type="Pfam" id="PF00188"/>
    </source>
</evidence>
<sequence length="164" mass="18776">MKQLFNLLFVTCLLAFTTSCSTDNGEEFEATYSDNITIPEAKTIEITIMELINAHRIKIGLNTLNHNELIKGQAFSHTDYMIVNNNVSHDNFYSRKYYLQDYENAVQVAENVAYGYSNAESVVNAWLNSDGHRGNVEGDFTDFDVSAEKDEQGKWYFTNIFIKK</sequence>
<organism evidence="3 5">
    <name type="scientific">Bizionia saleffrena</name>
    <dbReference type="NCBI Taxonomy" id="291189"/>
    <lineage>
        <taxon>Bacteria</taxon>
        <taxon>Pseudomonadati</taxon>
        <taxon>Bacteroidota</taxon>
        <taxon>Flavobacteriia</taxon>
        <taxon>Flavobacteriales</taxon>
        <taxon>Flavobacteriaceae</taxon>
        <taxon>Bizionia</taxon>
    </lineage>
</organism>
<dbReference type="CDD" id="cd05379">
    <property type="entry name" value="CAP_bacterial"/>
    <property type="match status" value="1"/>
</dbReference>
<dbReference type="EMBL" id="VSKM01000010">
    <property type="protein sequence ID" value="TYB72576.1"/>
    <property type="molecule type" value="Genomic_DNA"/>
</dbReference>
<feature type="signal peptide" evidence="1">
    <location>
        <begin position="1"/>
        <end position="22"/>
    </location>
</feature>
<dbReference type="Pfam" id="PF00188">
    <property type="entry name" value="CAP"/>
    <property type="match status" value="1"/>
</dbReference>
<dbReference type="RefSeq" id="WP_148370265.1">
    <property type="nucleotide sequence ID" value="NZ_VSKM01000010.1"/>
</dbReference>
<evidence type="ECO:0000313" key="3">
    <source>
        <dbReference type="EMBL" id="TYB72576.1"/>
    </source>
</evidence>
<dbReference type="PANTHER" id="PTHR31157:SF1">
    <property type="entry name" value="SCP DOMAIN-CONTAINING PROTEIN"/>
    <property type="match status" value="1"/>
</dbReference>
<feature type="domain" description="SCP" evidence="2">
    <location>
        <begin position="50"/>
        <end position="154"/>
    </location>
</feature>
<name>A0A8H2LD72_9FLAO</name>
<comment type="caution">
    <text evidence="3">The sequence shown here is derived from an EMBL/GenBank/DDBJ whole genome shotgun (WGS) entry which is preliminary data.</text>
</comment>
<accession>A0A8H2LD72</accession>
<feature type="chain" id="PRO_5044690305" evidence="1">
    <location>
        <begin position="23"/>
        <end position="164"/>
    </location>
</feature>
<dbReference type="SUPFAM" id="SSF55797">
    <property type="entry name" value="PR-1-like"/>
    <property type="match status" value="1"/>
</dbReference>
<evidence type="ECO:0000313" key="5">
    <source>
        <dbReference type="Proteomes" id="UP000323324"/>
    </source>
</evidence>
<keyword evidence="5" id="KW-1185">Reference proteome</keyword>
<keyword evidence="1" id="KW-0732">Signal</keyword>
<dbReference type="EMBL" id="VSKM01000010">
    <property type="protein sequence ID" value="TYB72577.1"/>
    <property type="molecule type" value="Genomic_DNA"/>
</dbReference>
<evidence type="ECO:0000256" key="1">
    <source>
        <dbReference type="SAM" id="SignalP"/>
    </source>
</evidence>
<proteinExistence type="predicted"/>
<dbReference type="PROSITE" id="PS51257">
    <property type="entry name" value="PROKAR_LIPOPROTEIN"/>
    <property type="match status" value="1"/>
</dbReference>
<evidence type="ECO:0000313" key="4">
    <source>
        <dbReference type="EMBL" id="TYB72577.1"/>
    </source>
</evidence>
<dbReference type="PANTHER" id="PTHR31157">
    <property type="entry name" value="SCP DOMAIN-CONTAINING PROTEIN"/>
    <property type="match status" value="1"/>
</dbReference>
<dbReference type="AlphaFoldDB" id="A0A8H2LD72"/>
<dbReference type="Gene3D" id="3.40.33.10">
    <property type="entry name" value="CAP"/>
    <property type="match status" value="1"/>
</dbReference>
<dbReference type="InterPro" id="IPR014044">
    <property type="entry name" value="CAP_dom"/>
</dbReference>
<reference evidence="3 5" key="1">
    <citation type="submission" date="2019-08" db="EMBL/GenBank/DDBJ databases">
        <title>Genomes of Antarctic Bizionia species.</title>
        <authorList>
            <person name="Bowman J.P."/>
        </authorList>
    </citation>
    <scope>NUCLEOTIDE SEQUENCE [LARGE SCALE GENOMIC DNA]</scope>
    <source>
        <strain evidence="3 5">HFD</strain>
    </source>
</reference>